<dbReference type="InterPro" id="IPR043472">
    <property type="entry name" value="Macro_dom-like"/>
</dbReference>
<accession>A0A9R1WD96</accession>
<reference evidence="1 2" key="1">
    <citation type="journal article" date="2017" name="Nat. Commun.">
        <title>Genome assembly with in vitro proximity ligation data and whole-genome triplication in lettuce.</title>
        <authorList>
            <person name="Reyes-Chin-Wo S."/>
            <person name="Wang Z."/>
            <person name="Yang X."/>
            <person name="Kozik A."/>
            <person name="Arikit S."/>
            <person name="Song C."/>
            <person name="Xia L."/>
            <person name="Froenicke L."/>
            <person name="Lavelle D.O."/>
            <person name="Truco M.J."/>
            <person name="Xia R."/>
            <person name="Zhu S."/>
            <person name="Xu C."/>
            <person name="Xu H."/>
            <person name="Xu X."/>
            <person name="Cox K."/>
            <person name="Korf I."/>
            <person name="Meyers B.C."/>
            <person name="Michelmore R.W."/>
        </authorList>
    </citation>
    <scope>NUCLEOTIDE SEQUENCE [LARGE SCALE GENOMIC DNA]</scope>
    <source>
        <strain evidence="2">cv. Salinas</strain>
        <tissue evidence="1">Seedlings</tissue>
    </source>
</reference>
<comment type="caution">
    <text evidence="1">The sequence shown here is derived from an EMBL/GenBank/DDBJ whole genome shotgun (WGS) entry which is preliminary data.</text>
</comment>
<proteinExistence type="predicted"/>
<dbReference type="EMBL" id="NBSK02000002">
    <property type="protein sequence ID" value="KAJ0221763.1"/>
    <property type="molecule type" value="Genomic_DNA"/>
</dbReference>
<evidence type="ECO:0000313" key="1">
    <source>
        <dbReference type="EMBL" id="KAJ0221763.1"/>
    </source>
</evidence>
<gene>
    <name evidence="1" type="ORF">LSAT_V11C200060020</name>
</gene>
<name>A0A9R1WD96_LACSA</name>
<dbReference type="PANTHER" id="PTHR34457">
    <property type="entry name" value="EMBRYO DEFECTIVE 2410"/>
    <property type="match status" value="1"/>
</dbReference>
<evidence type="ECO:0000313" key="2">
    <source>
        <dbReference type="Proteomes" id="UP000235145"/>
    </source>
</evidence>
<protein>
    <submittedName>
        <fullName evidence="1">Uncharacterized protein</fullName>
    </submittedName>
</protein>
<sequence>MSSRLQNPFFGAAFQSSLKPRNVNCLGYLGNKFPRKPRYDIIPRAKKNDWISHGIRFSQSFGENVEILWKNMGLRSGFVVKSVKEPFTRSKAIVRSLSTIWEEGLLLFQCSVFYAVISGVCLLLWYSQLKANTLIESKLFPSVCTTLSDYIQCDLHFCKAQSVSPLSITLESCWIGPHKEEFSCGEVPTLKLRFHPFSSLRTGTIVIDAVVYNRTLLAAQKRKYLWLGIPFTDGVLQKHLSTEEGIDNRTKIRRNAREKTAAQRSLSVLGTKRVSLIGLGNAPISSSSSIFAYRSLGESVASSAKASQANNVIVALASSQDLTPELKLTTASTIATEVFCILAFSNQTNYILLFGVEWTRALNILNYIYRGVLVINQVVRAVLENPSDKTKVHLVYANVMGKVGPGGHPSAIETGTKFYISNLDYSISNDDIKLTLARSGYRTPMFGLTIKNQT</sequence>
<dbReference type="Gene3D" id="3.40.220.10">
    <property type="entry name" value="Leucine Aminopeptidase, subunit E, domain 1"/>
    <property type="match status" value="1"/>
</dbReference>
<dbReference type="InterPro" id="IPR053022">
    <property type="entry name" value="Chloroplast_translocon_comp"/>
</dbReference>
<dbReference type="Proteomes" id="UP000235145">
    <property type="component" value="Unassembled WGS sequence"/>
</dbReference>
<dbReference type="AlphaFoldDB" id="A0A9R1WD96"/>
<keyword evidence="2" id="KW-1185">Reference proteome</keyword>
<organism evidence="1 2">
    <name type="scientific">Lactuca sativa</name>
    <name type="common">Garden lettuce</name>
    <dbReference type="NCBI Taxonomy" id="4236"/>
    <lineage>
        <taxon>Eukaryota</taxon>
        <taxon>Viridiplantae</taxon>
        <taxon>Streptophyta</taxon>
        <taxon>Embryophyta</taxon>
        <taxon>Tracheophyta</taxon>
        <taxon>Spermatophyta</taxon>
        <taxon>Magnoliopsida</taxon>
        <taxon>eudicotyledons</taxon>
        <taxon>Gunneridae</taxon>
        <taxon>Pentapetalae</taxon>
        <taxon>asterids</taxon>
        <taxon>campanulids</taxon>
        <taxon>Asterales</taxon>
        <taxon>Asteraceae</taxon>
        <taxon>Cichorioideae</taxon>
        <taxon>Cichorieae</taxon>
        <taxon>Lactucinae</taxon>
        <taxon>Lactuca</taxon>
    </lineage>
</organism>
<dbReference type="PANTHER" id="PTHR34457:SF3">
    <property type="entry name" value="PROTEIN TIC236, CHLOROPLASTIC"/>
    <property type="match status" value="1"/>
</dbReference>